<gene>
    <name evidence="2" type="ORF">Celaphus_00016840</name>
</gene>
<feature type="compositionally biased region" description="Low complexity" evidence="1">
    <location>
        <begin position="108"/>
        <end position="123"/>
    </location>
</feature>
<organism evidence="2 3">
    <name type="scientific">Cervus elaphus hippelaphus</name>
    <name type="common">European red deer</name>
    <dbReference type="NCBI Taxonomy" id="46360"/>
    <lineage>
        <taxon>Eukaryota</taxon>
        <taxon>Metazoa</taxon>
        <taxon>Chordata</taxon>
        <taxon>Craniata</taxon>
        <taxon>Vertebrata</taxon>
        <taxon>Euteleostomi</taxon>
        <taxon>Mammalia</taxon>
        <taxon>Eutheria</taxon>
        <taxon>Laurasiatheria</taxon>
        <taxon>Artiodactyla</taxon>
        <taxon>Ruminantia</taxon>
        <taxon>Pecora</taxon>
        <taxon>Cervidae</taxon>
        <taxon>Cervinae</taxon>
        <taxon>Cervus</taxon>
    </lineage>
</organism>
<feature type="compositionally biased region" description="Low complexity" evidence="1">
    <location>
        <begin position="75"/>
        <end position="85"/>
    </location>
</feature>
<feature type="region of interest" description="Disordered" evidence="1">
    <location>
        <begin position="45"/>
        <end position="90"/>
    </location>
</feature>
<dbReference type="Proteomes" id="UP000242450">
    <property type="component" value="Chromosome 30"/>
</dbReference>
<sequence length="153" mass="16013">MDTSWSSRSPGLQSTCTARAACGVQDTGCFLKPRCRCHVICSPSCSPSGPPPHPCELGSESPEGEPLGPSACELGSGSPEEGSSGRASHCRLRSMFAPRAQPRRLTLSCSVSASRPSAASPTSPDKKAKRHQVKSDPTPFGLRGRVAHLLDEA</sequence>
<accession>A0A212C3U2</accession>
<protein>
    <submittedName>
        <fullName evidence="2">Uncharacterized protein</fullName>
    </submittedName>
</protein>
<evidence type="ECO:0000313" key="3">
    <source>
        <dbReference type="Proteomes" id="UP000242450"/>
    </source>
</evidence>
<dbReference type="EMBL" id="MKHE01000030">
    <property type="protein sequence ID" value="OWK00671.1"/>
    <property type="molecule type" value="Genomic_DNA"/>
</dbReference>
<proteinExistence type="predicted"/>
<evidence type="ECO:0000313" key="2">
    <source>
        <dbReference type="EMBL" id="OWK00671.1"/>
    </source>
</evidence>
<dbReference type="AlphaFoldDB" id="A0A212C3U2"/>
<evidence type="ECO:0000256" key="1">
    <source>
        <dbReference type="SAM" id="MobiDB-lite"/>
    </source>
</evidence>
<name>A0A212C3U2_CEREH</name>
<feature type="region of interest" description="Disordered" evidence="1">
    <location>
        <begin position="107"/>
        <end position="153"/>
    </location>
</feature>
<reference evidence="2 3" key="1">
    <citation type="journal article" date="2018" name="Mol. Genet. Genomics">
        <title>The red deer Cervus elaphus genome CerEla1.0: sequencing, annotating, genes, and chromosomes.</title>
        <authorList>
            <person name="Bana N.A."/>
            <person name="Nyiri A."/>
            <person name="Nagy J."/>
            <person name="Frank K."/>
            <person name="Nagy T."/>
            <person name="Steger V."/>
            <person name="Schiller M."/>
            <person name="Lakatos P."/>
            <person name="Sugar L."/>
            <person name="Horn P."/>
            <person name="Barta E."/>
            <person name="Orosz L."/>
        </authorList>
    </citation>
    <scope>NUCLEOTIDE SEQUENCE [LARGE SCALE GENOMIC DNA]</scope>
    <source>
        <strain evidence="2">Hungarian</strain>
    </source>
</reference>
<keyword evidence="3" id="KW-1185">Reference proteome</keyword>
<comment type="caution">
    <text evidence="2">The sequence shown here is derived from an EMBL/GenBank/DDBJ whole genome shotgun (WGS) entry which is preliminary data.</text>
</comment>